<dbReference type="EMBL" id="PDCK01000041">
    <property type="protein sequence ID" value="PRQ43176.1"/>
    <property type="molecule type" value="Genomic_DNA"/>
</dbReference>
<keyword evidence="4" id="KW-0131">Cell cycle</keyword>
<dbReference type="Proteomes" id="UP000238479">
    <property type="component" value="Chromosome 3"/>
</dbReference>
<dbReference type="AlphaFoldDB" id="A0A2P6R9S2"/>
<dbReference type="STRING" id="74649.A0A2P6R9S2"/>
<dbReference type="SMART" id="SM00385">
    <property type="entry name" value="CYCLIN"/>
    <property type="match status" value="1"/>
</dbReference>
<evidence type="ECO:0000313" key="7">
    <source>
        <dbReference type="EMBL" id="PRQ43176.1"/>
    </source>
</evidence>
<name>A0A2P6R9S2_ROSCH</name>
<gene>
    <name evidence="7" type="ORF">RchiOBHm_Chr3g0465621</name>
</gene>
<accession>A0A2P6R9S2</accession>
<comment type="caution">
    <text evidence="7">The sequence shown here is derived from an EMBL/GenBank/DDBJ whole genome shotgun (WGS) entry which is preliminary data.</text>
</comment>
<proteinExistence type="inferred from homology"/>
<comment type="similarity">
    <text evidence="1">Belongs to the cyclin family. Cyclin AB subfamily.</text>
</comment>
<dbReference type="InterPro" id="IPR004367">
    <property type="entry name" value="Cyclin_C-dom"/>
</dbReference>
<protein>
    <submittedName>
        <fullName evidence="7">Putative cyclin</fullName>
    </submittedName>
</protein>
<evidence type="ECO:0000256" key="2">
    <source>
        <dbReference type="ARBA" id="ARBA00022618"/>
    </source>
</evidence>
<feature type="domain" description="Cyclin C-terminal" evidence="6">
    <location>
        <begin position="5"/>
        <end position="102"/>
    </location>
</feature>
<dbReference type="Gramene" id="PRQ43176">
    <property type="protein sequence ID" value="PRQ43176"/>
    <property type="gene ID" value="RchiOBHm_Chr3g0465621"/>
</dbReference>
<evidence type="ECO:0000256" key="4">
    <source>
        <dbReference type="ARBA" id="ARBA00023306"/>
    </source>
</evidence>
<sequence>MRGGLRIYYLIDLSLVDYKLVKFLPSIIAASAVFLARVIITTSKMNPWCPALQEYTGYKAVDWRECVLIIHDLFLGRRGGSLVAVRDKYKQTKVFHEDIVITNLIV</sequence>
<dbReference type="SMART" id="SM01332">
    <property type="entry name" value="Cyclin_C"/>
    <property type="match status" value="1"/>
</dbReference>
<keyword evidence="8" id="KW-1185">Reference proteome</keyword>
<evidence type="ECO:0000259" key="6">
    <source>
        <dbReference type="SMART" id="SM01332"/>
    </source>
</evidence>
<evidence type="ECO:0000256" key="3">
    <source>
        <dbReference type="ARBA" id="ARBA00023127"/>
    </source>
</evidence>
<dbReference type="InterPro" id="IPR013763">
    <property type="entry name" value="Cyclin-like_dom"/>
</dbReference>
<dbReference type="Pfam" id="PF02984">
    <property type="entry name" value="Cyclin_C"/>
    <property type="match status" value="1"/>
</dbReference>
<dbReference type="Gene3D" id="1.10.472.10">
    <property type="entry name" value="Cyclin-like"/>
    <property type="match status" value="1"/>
</dbReference>
<evidence type="ECO:0000313" key="8">
    <source>
        <dbReference type="Proteomes" id="UP000238479"/>
    </source>
</evidence>
<keyword evidence="3" id="KW-0195">Cyclin</keyword>
<dbReference type="InterPro" id="IPR036915">
    <property type="entry name" value="Cyclin-like_sf"/>
</dbReference>
<dbReference type="GO" id="GO:0051301">
    <property type="term" value="P:cell division"/>
    <property type="evidence" value="ECO:0007669"/>
    <property type="project" value="UniProtKB-KW"/>
</dbReference>
<evidence type="ECO:0000259" key="5">
    <source>
        <dbReference type="SMART" id="SM00385"/>
    </source>
</evidence>
<feature type="domain" description="Cyclin-like" evidence="5">
    <location>
        <begin position="1"/>
        <end position="72"/>
    </location>
</feature>
<keyword evidence="2" id="KW-0132">Cell division</keyword>
<organism evidence="7 8">
    <name type="scientific">Rosa chinensis</name>
    <name type="common">China rose</name>
    <dbReference type="NCBI Taxonomy" id="74649"/>
    <lineage>
        <taxon>Eukaryota</taxon>
        <taxon>Viridiplantae</taxon>
        <taxon>Streptophyta</taxon>
        <taxon>Embryophyta</taxon>
        <taxon>Tracheophyta</taxon>
        <taxon>Spermatophyta</taxon>
        <taxon>Magnoliopsida</taxon>
        <taxon>eudicotyledons</taxon>
        <taxon>Gunneridae</taxon>
        <taxon>Pentapetalae</taxon>
        <taxon>rosids</taxon>
        <taxon>fabids</taxon>
        <taxon>Rosales</taxon>
        <taxon>Rosaceae</taxon>
        <taxon>Rosoideae</taxon>
        <taxon>Rosoideae incertae sedis</taxon>
        <taxon>Rosa</taxon>
    </lineage>
</organism>
<reference evidence="7 8" key="1">
    <citation type="journal article" date="2018" name="Nat. Genet.">
        <title>The Rosa genome provides new insights in the design of modern roses.</title>
        <authorList>
            <person name="Bendahmane M."/>
        </authorList>
    </citation>
    <scope>NUCLEOTIDE SEQUENCE [LARGE SCALE GENOMIC DNA]</scope>
    <source>
        <strain evidence="8">cv. Old Blush</strain>
    </source>
</reference>
<dbReference type="SUPFAM" id="SSF47954">
    <property type="entry name" value="Cyclin-like"/>
    <property type="match status" value="1"/>
</dbReference>
<dbReference type="FunFam" id="1.10.472.10:FF:000013">
    <property type="entry name" value="Cyclin A1"/>
    <property type="match status" value="1"/>
</dbReference>
<evidence type="ECO:0000256" key="1">
    <source>
        <dbReference type="ARBA" id="ARBA00006955"/>
    </source>
</evidence>